<dbReference type="PROSITE" id="PS50158">
    <property type="entry name" value="ZF_CCHC"/>
    <property type="match status" value="1"/>
</dbReference>
<evidence type="ECO:0000256" key="1">
    <source>
        <dbReference type="PROSITE-ProRule" id="PRU00047"/>
    </source>
</evidence>
<evidence type="ECO:0000313" key="5">
    <source>
        <dbReference type="Proteomes" id="UP000324222"/>
    </source>
</evidence>
<dbReference type="GO" id="GO:0008270">
    <property type="term" value="F:zinc ion binding"/>
    <property type="evidence" value="ECO:0007669"/>
    <property type="project" value="UniProtKB-KW"/>
</dbReference>
<feature type="domain" description="CCHC-type" evidence="3">
    <location>
        <begin position="2"/>
        <end position="15"/>
    </location>
</feature>
<gene>
    <name evidence="4" type="ORF">E2C01_070643</name>
</gene>
<evidence type="ECO:0000313" key="4">
    <source>
        <dbReference type="EMBL" id="MPC76236.1"/>
    </source>
</evidence>
<name>A0A5B7I2N4_PORTR</name>
<protein>
    <recommendedName>
        <fullName evidence="3">CCHC-type domain-containing protein</fullName>
    </recommendedName>
</protein>
<dbReference type="EMBL" id="VSRR010042909">
    <property type="protein sequence ID" value="MPC76236.1"/>
    <property type="molecule type" value="Genomic_DNA"/>
</dbReference>
<evidence type="ECO:0000256" key="2">
    <source>
        <dbReference type="SAM" id="MobiDB-lite"/>
    </source>
</evidence>
<dbReference type="InterPro" id="IPR001878">
    <property type="entry name" value="Znf_CCHC"/>
</dbReference>
<organism evidence="4 5">
    <name type="scientific">Portunus trituberculatus</name>
    <name type="common">Swimming crab</name>
    <name type="synonym">Neptunus trituberculatus</name>
    <dbReference type="NCBI Taxonomy" id="210409"/>
    <lineage>
        <taxon>Eukaryota</taxon>
        <taxon>Metazoa</taxon>
        <taxon>Ecdysozoa</taxon>
        <taxon>Arthropoda</taxon>
        <taxon>Crustacea</taxon>
        <taxon>Multicrustacea</taxon>
        <taxon>Malacostraca</taxon>
        <taxon>Eumalacostraca</taxon>
        <taxon>Eucarida</taxon>
        <taxon>Decapoda</taxon>
        <taxon>Pleocyemata</taxon>
        <taxon>Brachyura</taxon>
        <taxon>Eubrachyura</taxon>
        <taxon>Portunoidea</taxon>
        <taxon>Portunidae</taxon>
        <taxon>Portuninae</taxon>
        <taxon>Portunus</taxon>
    </lineage>
</organism>
<dbReference type="GO" id="GO:0003676">
    <property type="term" value="F:nucleic acid binding"/>
    <property type="evidence" value="ECO:0007669"/>
    <property type="project" value="InterPro"/>
</dbReference>
<keyword evidence="1" id="KW-0862">Zinc</keyword>
<comment type="caution">
    <text evidence="4">The sequence shown here is derived from an EMBL/GenBank/DDBJ whole genome shotgun (WGS) entry which is preliminary data.</text>
</comment>
<keyword evidence="1" id="KW-0863">Zinc-finger</keyword>
<dbReference type="Proteomes" id="UP000324222">
    <property type="component" value="Unassembled WGS sequence"/>
</dbReference>
<evidence type="ECO:0000259" key="3">
    <source>
        <dbReference type="PROSITE" id="PS50158"/>
    </source>
</evidence>
<sequence>MCFRCWRVGHISRYCSASERCAWCASDHDSDTCPHRTAPPPLPASPSAATATEPPTQPPSTNIHWKCPRCNKQGVNAWHECAKRPVKQPAPHLLHRQSLRRSNHRSLPLLLHRSPNRFLSFVRLSLPLCLAANHSQSGMMHLRLASLI</sequence>
<accession>A0A5B7I2N4</accession>
<keyword evidence="1" id="KW-0479">Metal-binding</keyword>
<dbReference type="OrthoDB" id="6376548at2759"/>
<proteinExistence type="predicted"/>
<dbReference type="AlphaFoldDB" id="A0A5B7I2N4"/>
<keyword evidence="5" id="KW-1185">Reference proteome</keyword>
<feature type="region of interest" description="Disordered" evidence="2">
    <location>
        <begin position="35"/>
        <end position="61"/>
    </location>
</feature>
<feature type="compositionally biased region" description="Low complexity" evidence="2">
    <location>
        <begin position="45"/>
        <end position="54"/>
    </location>
</feature>
<reference evidence="4 5" key="1">
    <citation type="submission" date="2019-05" db="EMBL/GenBank/DDBJ databases">
        <title>Another draft genome of Portunus trituberculatus and its Hox gene families provides insights of decapod evolution.</title>
        <authorList>
            <person name="Jeong J.-H."/>
            <person name="Song I."/>
            <person name="Kim S."/>
            <person name="Choi T."/>
            <person name="Kim D."/>
            <person name="Ryu S."/>
            <person name="Kim W."/>
        </authorList>
    </citation>
    <scope>NUCLEOTIDE SEQUENCE [LARGE SCALE GENOMIC DNA]</scope>
    <source>
        <tissue evidence="4">Muscle</tissue>
    </source>
</reference>